<dbReference type="PANTHER" id="PTHR33392:SF6">
    <property type="entry name" value="POLYISOPRENYL-TEICHOIC ACID--PEPTIDOGLYCAN TEICHOIC ACID TRANSFERASE TAGU"/>
    <property type="match status" value="1"/>
</dbReference>
<feature type="domain" description="Cell envelope-related transcriptional attenuator" evidence="3">
    <location>
        <begin position="56"/>
        <end position="197"/>
    </location>
</feature>
<dbReference type="OrthoDB" id="305468at2"/>
<evidence type="ECO:0000256" key="1">
    <source>
        <dbReference type="ARBA" id="ARBA00006068"/>
    </source>
</evidence>
<organism evidence="4 5">
    <name type="scientific">Fervidobacterium nodosum (strain ATCC 35602 / DSM 5306 / Rt17-B1)</name>
    <dbReference type="NCBI Taxonomy" id="381764"/>
    <lineage>
        <taxon>Bacteria</taxon>
        <taxon>Thermotogati</taxon>
        <taxon>Thermotogota</taxon>
        <taxon>Thermotogae</taxon>
        <taxon>Thermotogales</taxon>
        <taxon>Fervidobacteriaceae</taxon>
        <taxon>Fervidobacterium</taxon>
    </lineage>
</organism>
<dbReference type="EMBL" id="CP000771">
    <property type="protein sequence ID" value="ABS61607.1"/>
    <property type="molecule type" value="Genomic_DNA"/>
</dbReference>
<dbReference type="InterPro" id="IPR004474">
    <property type="entry name" value="LytR_CpsA_psr"/>
</dbReference>
<evidence type="ECO:0000256" key="2">
    <source>
        <dbReference type="SAM" id="Phobius"/>
    </source>
</evidence>
<dbReference type="Proteomes" id="UP000002415">
    <property type="component" value="Chromosome"/>
</dbReference>
<protein>
    <submittedName>
        <fullName evidence="4">Cell envelope-related transcriptional attenuator</fullName>
    </submittedName>
</protein>
<dbReference type="NCBIfam" id="TIGR00350">
    <property type="entry name" value="lytR_cpsA_psr"/>
    <property type="match status" value="1"/>
</dbReference>
<dbReference type="Pfam" id="PF03816">
    <property type="entry name" value="LytR_cpsA_psr"/>
    <property type="match status" value="1"/>
</dbReference>
<dbReference type="PANTHER" id="PTHR33392">
    <property type="entry name" value="POLYISOPRENYL-TEICHOIC ACID--PEPTIDOGLYCAN TEICHOIC ACID TRANSFERASE TAGU"/>
    <property type="match status" value="1"/>
</dbReference>
<evidence type="ECO:0000313" key="4">
    <source>
        <dbReference type="EMBL" id="ABS61607.1"/>
    </source>
</evidence>
<proteinExistence type="inferred from homology"/>
<keyword evidence="2" id="KW-0472">Membrane</keyword>
<reference evidence="4 5" key="2">
    <citation type="journal article" date="2009" name="Proc. Natl. Acad. Sci. U.S.A.">
        <title>On the chimeric nature, thermophilic origin, and phylogenetic placement of the Thermotogales.</title>
        <authorList>
            <person name="Zhaxybayeva O."/>
            <person name="Swithers K.S."/>
            <person name="Lapierre P."/>
            <person name="Fournier G.P."/>
            <person name="Bickhart D.M."/>
            <person name="DeBoy R.T."/>
            <person name="Nelson K.E."/>
            <person name="Nesbo C.L."/>
            <person name="Doolittle W.F."/>
            <person name="Gogarten J.P."/>
            <person name="Noll K.M."/>
        </authorList>
    </citation>
    <scope>NUCLEOTIDE SEQUENCE [LARGE SCALE GENOMIC DNA]</scope>
    <source>
        <strain evidence="5">ATCC 35602 / DSM 5306 / Rt17-B1</strain>
    </source>
</reference>
<dbReference type="AlphaFoldDB" id="A7HNX4"/>
<dbReference type="HOGENOM" id="CLU_016455_5_2_0"/>
<dbReference type="STRING" id="381764.Fnod_1774"/>
<sequence length="400" mass="46357">MKGFLYALVIFLGIAAALFISGVWIELFIKFLFIPTENPVNILVLGLDKDISGTRRTDVILVASIDLDKKTILISSIPRDLIIDGKKINAYYQSEGLENFKKRIEDLTGIEIKRYFIVDYDIFKFLGDELGPIEVFVDRPMHYKDVAQNLEINFSPGYYKMNGKELLAYLRFRKTAEGDIGRLDKQRVIIEKLAQKALQKNIFSLTALYKEIRERTEFNIEIGEIVYMFSKIKNGFKLDSVTFPFNIGTDGNLYIDEAKLDKYKESLQLGEKKTQETYRYYVINNTSKRNLTTLSVIEKLFKDKGYSPNKIFYDGVDVDFKNDTVLILRKNEGLRIYIEEMIGKVFKDKKFDIIFVDDRIDYISKYLSVIGELTKSGRQVLFPIDFIVILKNDSTILTDK</sequence>
<reference evidence="4 5" key="1">
    <citation type="submission" date="2007-07" db="EMBL/GenBank/DDBJ databases">
        <title>Complete sequence of Fervidobacterium nodosum Rt17-B1.</title>
        <authorList>
            <consortium name="US DOE Joint Genome Institute"/>
            <person name="Copeland A."/>
            <person name="Lucas S."/>
            <person name="Lapidus A."/>
            <person name="Barry K."/>
            <person name="Glavina del Rio T."/>
            <person name="Dalin E."/>
            <person name="Tice H."/>
            <person name="Pitluck S."/>
            <person name="Saunders E."/>
            <person name="Brettin T."/>
            <person name="Bruce D."/>
            <person name="Detter J.C."/>
            <person name="Han C."/>
            <person name="Schmutz J."/>
            <person name="Larimer F."/>
            <person name="Land M."/>
            <person name="Hauser L."/>
            <person name="Kyrpides N."/>
            <person name="Mikhailova N."/>
            <person name="Nelson K."/>
            <person name="Gogarten J.P."/>
            <person name="Noll K."/>
            <person name="Richardson P."/>
        </authorList>
    </citation>
    <scope>NUCLEOTIDE SEQUENCE [LARGE SCALE GENOMIC DNA]</scope>
    <source>
        <strain evidence="5">ATCC 35602 / DSM 5306 / Rt17-B1</strain>
    </source>
</reference>
<evidence type="ECO:0000259" key="3">
    <source>
        <dbReference type="Pfam" id="PF03816"/>
    </source>
</evidence>
<dbReference type="Gene3D" id="3.40.630.190">
    <property type="entry name" value="LCP protein"/>
    <property type="match status" value="1"/>
</dbReference>
<keyword evidence="5" id="KW-1185">Reference proteome</keyword>
<keyword evidence="2" id="KW-1133">Transmembrane helix</keyword>
<keyword evidence="2" id="KW-0812">Transmembrane</keyword>
<accession>A7HNX4</accession>
<dbReference type="RefSeq" id="WP_011994898.1">
    <property type="nucleotide sequence ID" value="NC_009718.1"/>
</dbReference>
<name>A7HNX4_FERNB</name>
<dbReference type="InterPro" id="IPR050922">
    <property type="entry name" value="LytR/CpsA/Psr_CW_biosynth"/>
</dbReference>
<comment type="similarity">
    <text evidence="1">Belongs to the LytR/CpsA/Psr (LCP) family.</text>
</comment>
<dbReference type="KEGG" id="fno:Fnod_1774"/>
<gene>
    <name evidence="4" type="ordered locus">Fnod_1774</name>
</gene>
<evidence type="ECO:0000313" key="5">
    <source>
        <dbReference type="Proteomes" id="UP000002415"/>
    </source>
</evidence>
<dbReference type="eggNOG" id="COG1316">
    <property type="taxonomic scope" value="Bacteria"/>
</dbReference>
<feature type="transmembrane region" description="Helical" evidence="2">
    <location>
        <begin position="6"/>
        <end position="29"/>
    </location>
</feature>